<comment type="caution">
    <text evidence="1">The sequence shown here is derived from an EMBL/GenBank/DDBJ whole genome shotgun (WGS) entry which is preliminary data.</text>
</comment>
<protein>
    <submittedName>
        <fullName evidence="1">6077_t:CDS:1</fullName>
    </submittedName>
</protein>
<evidence type="ECO:0000313" key="2">
    <source>
        <dbReference type="Proteomes" id="UP000789525"/>
    </source>
</evidence>
<sequence>ASRENSSALAPVSLKAQMEEDGLAIWLVTLRNTPQDADAAKQVLFDLLPTAVEFMATNLDLLGTLCQIMESYLLLDYARVLQLQALPLHQAFLQVYQQALSTNIKDMLSAANLIVQLAPSAMWGEAMHNSTFFAKLLDSVIEDKGKQENSLILVEVLHLFARMIMKDPMVFVQLVAASSSTLNQPPAYLMNGFLDQWWAKFDYVVDAPRRKLVALATAQLLSTGNEEVVDRLKSMEPLNIWLDVLGELKEALSQRPEGEEEDSPLIRFWKAQDELNLPDRLEEVTETLEMDRRREVGAFLFLVHHRTKRTIQLFKRDPVRNVPLKEFIQEKMQQAQAAAAANGVDFQKAMSLLSIFDLLPPSSCKNFDHASTSSSTLRSVNPILCGHRYYASRQPSSFSQPEPGQGLQAAANAPVPFFWRLVAVGTTFVAFYYTWRPLDDPKKDPRNPPDLGPHQFTRCTVLSLKPDPPEAGNKADHVVIQMNVPVRFLPEDGSYLANAIHHVYIKDDDMQIERPYTPLNGIGVDGKMDFWIKKYPGGEVSNWLSRLPRHRNIE</sequence>
<name>A0ACA9PGH9_9GLOM</name>
<evidence type="ECO:0000313" key="1">
    <source>
        <dbReference type="EMBL" id="CAG8705785.1"/>
    </source>
</evidence>
<gene>
    <name evidence="1" type="ORF">ACOLOM_LOCUS10448</name>
</gene>
<accession>A0ACA9PGH9</accession>
<proteinExistence type="predicted"/>
<organism evidence="1 2">
    <name type="scientific">Acaulospora colombiana</name>
    <dbReference type="NCBI Taxonomy" id="27376"/>
    <lineage>
        <taxon>Eukaryota</taxon>
        <taxon>Fungi</taxon>
        <taxon>Fungi incertae sedis</taxon>
        <taxon>Mucoromycota</taxon>
        <taxon>Glomeromycotina</taxon>
        <taxon>Glomeromycetes</taxon>
        <taxon>Diversisporales</taxon>
        <taxon>Acaulosporaceae</taxon>
        <taxon>Acaulospora</taxon>
    </lineage>
</organism>
<dbReference type="EMBL" id="CAJVPT010033725">
    <property type="protein sequence ID" value="CAG8705785.1"/>
    <property type="molecule type" value="Genomic_DNA"/>
</dbReference>
<keyword evidence="2" id="KW-1185">Reference proteome</keyword>
<dbReference type="Proteomes" id="UP000789525">
    <property type="component" value="Unassembled WGS sequence"/>
</dbReference>
<feature type="non-terminal residue" evidence="1">
    <location>
        <position position="1"/>
    </location>
</feature>
<reference evidence="1" key="1">
    <citation type="submission" date="2021-06" db="EMBL/GenBank/DDBJ databases">
        <authorList>
            <person name="Kallberg Y."/>
            <person name="Tangrot J."/>
            <person name="Rosling A."/>
        </authorList>
    </citation>
    <scope>NUCLEOTIDE SEQUENCE</scope>
    <source>
        <strain evidence="1">CL356</strain>
    </source>
</reference>
<feature type="non-terminal residue" evidence="1">
    <location>
        <position position="554"/>
    </location>
</feature>